<evidence type="ECO:0000313" key="3">
    <source>
        <dbReference type="EMBL" id="GAA4450301.1"/>
    </source>
</evidence>
<proteinExistence type="inferred from homology"/>
<sequence length="279" mass="31093">MQTILVPTDLSDLSLNALKIAADICRTRQAKILLLHVVPMHATALTCSDISFPVGTYDLQALLQENITTALEELHQITARPEYQGIPIETAVCDNTDGLAESILSRPADLIVMASKGTSDFEKFWETSNTETVVRFATCPVLVIKDPIQDFRPEKILYAVDVDDQLKKWQRYPFQLNQGSEDVDGYFLYVYTPSDNRDTEAVRGWIEELALSKGMAHYDIAIRSDKTAAEGIISYAEEIEADIIVLFTHGRKGVEHLLLGSVAADVLNHTQSPVLIMRL</sequence>
<dbReference type="InterPro" id="IPR006015">
    <property type="entry name" value="Universal_stress_UspA"/>
</dbReference>
<protein>
    <submittedName>
        <fullName evidence="3">Universal stress protein</fullName>
    </submittedName>
</protein>
<evidence type="ECO:0000259" key="2">
    <source>
        <dbReference type="Pfam" id="PF00582"/>
    </source>
</evidence>
<dbReference type="Proteomes" id="UP001501175">
    <property type="component" value="Unassembled WGS sequence"/>
</dbReference>
<dbReference type="RefSeq" id="WP_345241352.1">
    <property type="nucleotide sequence ID" value="NZ_BAABHD010000012.1"/>
</dbReference>
<dbReference type="Gene3D" id="3.40.50.620">
    <property type="entry name" value="HUPs"/>
    <property type="match status" value="2"/>
</dbReference>
<comment type="caution">
    <text evidence="3">The sequence shown here is derived from an EMBL/GenBank/DDBJ whole genome shotgun (WGS) entry which is preliminary data.</text>
</comment>
<evidence type="ECO:0000313" key="4">
    <source>
        <dbReference type="Proteomes" id="UP001501175"/>
    </source>
</evidence>
<evidence type="ECO:0000256" key="1">
    <source>
        <dbReference type="ARBA" id="ARBA00008791"/>
    </source>
</evidence>
<feature type="domain" description="UspA" evidence="2">
    <location>
        <begin position="225"/>
        <end position="278"/>
    </location>
</feature>
<gene>
    <name evidence="3" type="ORF">GCM10023189_10710</name>
</gene>
<organism evidence="3 4">
    <name type="scientific">Nibrella saemangeumensis</name>
    <dbReference type="NCBI Taxonomy" id="1084526"/>
    <lineage>
        <taxon>Bacteria</taxon>
        <taxon>Pseudomonadati</taxon>
        <taxon>Bacteroidota</taxon>
        <taxon>Cytophagia</taxon>
        <taxon>Cytophagales</taxon>
        <taxon>Spirosomataceae</taxon>
        <taxon>Nibrella</taxon>
    </lineage>
</organism>
<dbReference type="PRINTS" id="PR01438">
    <property type="entry name" value="UNVRSLSTRESS"/>
</dbReference>
<dbReference type="SUPFAM" id="SSF52402">
    <property type="entry name" value="Adenine nucleotide alpha hydrolases-like"/>
    <property type="match status" value="2"/>
</dbReference>
<dbReference type="PANTHER" id="PTHR46268">
    <property type="entry name" value="STRESS RESPONSE PROTEIN NHAX"/>
    <property type="match status" value="1"/>
</dbReference>
<dbReference type="PANTHER" id="PTHR46268:SF6">
    <property type="entry name" value="UNIVERSAL STRESS PROTEIN UP12"/>
    <property type="match status" value="1"/>
</dbReference>
<keyword evidence="4" id="KW-1185">Reference proteome</keyword>
<dbReference type="Pfam" id="PF00582">
    <property type="entry name" value="Usp"/>
    <property type="match status" value="2"/>
</dbReference>
<reference evidence="4" key="1">
    <citation type="journal article" date="2019" name="Int. J. Syst. Evol. Microbiol.">
        <title>The Global Catalogue of Microorganisms (GCM) 10K type strain sequencing project: providing services to taxonomists for standard genome sequencing and annotation.</title>
        <authorList>
            <consortium name="The Broad Institute Genomics Platform"/>
            <consortium name="The Broad Institute Genome Sequencing Center for Infectious Disease"/>
            <person name="Wu L."/>
            <person name="Ma J."/>
        </authorList>
    </citation>
    <scope>NUCLEOTIDE SEQUENCE [LARGE SCALE GENOMIC DNA]</scope>
    <source>
        <strain evidence="4">JCM 17927</strain>
    </source>
</reference>
<dbReference type="EMBL" id="BAABHD010000012">
    <property type="protein sequence ID" value="GAA4450301.1"/>
    <property type="molecule type" value="Genomic_DNA"/>
</dbReference>
<accession>A0ABP8MGH2</accession>
<dbReference type="CDD" id="cd00293">
    <property type="entry name" value="USP-like"/>
    <property type="match status" value="2"/>
</dbReference>
<comment type="similarity">
    <text evidence="1">Belongs to the universal stress protein A family.</text>
</comment>
<feature type="domain" description="UspA" evidence="2">
    <location>
        <begin position="1"/>
        <end position="145"/>
    </location>
</feature>
<dbReference type="InterPro" id="IPR006016">
    <property type="entry name" value="UspA"/>
</dbReference>
<dbReference type="InterPro" id="IPR014729">
    <property type="entry name" value="Rossmann-like_a/b/a_fold"/>
</dbReference>
<name>A0ABP8MGH2_9BACT</name>